<sequence>YAGNFKMKFSLFSKILFEVPKPIALIESYCFQSDFYKNYDLLLLKGKRKVEDANKIGARIGEEVLPKCKTVTEGAKDLRIFQYGKYGLDSFLELDDEAINDYVNELNERVIKKLLKIKTIGLSKATKVLHTLYPEVIPILDDNLQREYKRINPQWTKKHSNQILIDYYKNLREGDNLQNLTQISKTISENNLVCLTKVMIFDILWWSYLKAKKLSQEKKINWSTIK</sequence>
<dbReference type="EMBL" id="BARV01002810">
    <property type="protein sequence ID" value="GAH96389.1"/>
    <property type="molecule type" value="Genomic_DNA"/>
</dbReference>
<gene>
    <name evidence="1" type="ORF">S06H3_07050</name>
</gene>
<accession>X1L1S3</accession>
<comment type="caution">
    <text evidence="1">The sequence shown here is derived from an EMBL/GenBank/DDBJ whole genome shotgun (WGS) entry which is preliminary data.</text>
</comment>
<evidence type="ECO:0000313" key="1">
    <source>
        <dbReference type="EMBL" id="GAH96389.1"/>
    </source>
</evidence>
<protein>
    <submittedName>
        <fullName evidence="1">Uncharacterized protein</fullName>
    </submittedName>
</protein>
<feature type="non-terminal residue" evidence="1">
    <location>
        <position position="1"/>
    </location>
</feature>
<reference evidence="1" key="1">
    <citation type="journal article" date="2014" name="Front. Microbiol.">
        <title>High frequency of phylogenetically diverse reductive dehalogenase-homologous genes in deep subseafloor sedimentary metagenomes.</title>
        <authorList>
            <person name="Kawai M."/>
            <person name="Futagami T."/>
            <person name="Toyoda A."/>
            <person name="Takaki Y."/>
            <person name="Nishi S."/>
            <person name="Hori S."/>
            <person name="Arai W."/>
            <person name="Tsubouchi T."/>
            <person name="Morono Y."/>
            <person name="Uchiyama I."/>
            <person name="Ito T."/>
            <person name="Fujiyama A."/>
            <person name="Inagaki F."/>
            <person name="Takami H."/>
        </authorList>
    </citation>
    <scope>NUCLEOTIDE SEQUENCE</scope>
    <source>
        <strain evidence="1">Expedition CK06-06</strain>
    </source>
</reference>
<dbReference type="AlphaFoldDB" id="X1L1S3"/>
<name>X1L1S3_9ZZZZ</name>
<organism evidence="1">
    <name type="scientific">marine sediment metagenome</name>
    <dbReference type="NCBI Taxonomy" id="412755"/>
    <lineage>
        <taxon>unclassified sequences</taxon>
        <taxon>metagenomes</taxon>
        <taxon>ecological metagenomes</taxon>
    </lineage>
</organism>
<proteinExistence type="predicted"/>